<accession>A0A1Y2HJ04</accession>
<reference evidence="4 5" key="1">
    <citation type="submission" date="2016-07" db="EMBL/GenBank/DDBJ databases">
        <title>Pervasive Adenine N6-methylation of Active Genes in Fungi.</title>
        <authorList>
            <consortium name="DOE Joint Genome Institute"/>
            <person name="Mondo S.J."/>
            <person name="Dannebaum R.O."/>
            <person name="Kuo R.C."/>
            <person name="Labutti K."/>
            <person name="Haridas S."/>
            <person name="Kuo A."/>
            <person name="Salamov A."/>
            <person name="Ahrendt S.R."/>
            <person name="Lipzen A."/>
            <person name="Sullivan W."/>
            <person name="Andreopoulos W.B."/>
            <person name="Clum A."/>
            <person name="Lindquist E."/>
            <person name="Daum C."/>
            <person name="Ramamoorthy G.K."/>
            <person name="Gryganskyi A."/>
            <person name="Culley D."/>
            <person name="Magnuson J.K."/>
            <person name="James T.Y."/>
            <person name="O'Malley M.A."/>
            <person name="Stajich J.E."/>
            <person name="Spatafora J.W."/>
            <person name="Visel A."/>
            <person name="Grigoriev I.V."/>
        </authorList>
    </citation>
    <scope>NUCLEOTIDE SEQUENCE [LARGE SCALE GENOMIC DNA]</scope>
    <source>
        <strain evidence="4 5">PL171</strain>
    </source>
</reference>
<feature type="domain" description="TmcB/TmcC TPR repeats" evidence="3">
    <location>
        <begin position="265"/>
        <end position="358"/>
    </location>
</feature>
<dbReference type="PANTHER" id="PTHR31600">
    <property type="entry name" value="TINY MACROCYSTS PROTEIN B-RELATED"/>
    <property type="match status" value="1"/>
</dbReference>
<keyword evidence="2" id="KW-0812">Transmembrane</keyword>
<evidence type="ECO:0000259" key="3">
    <source>
        <dbReference type="Pfam" id="PF25474"/>
    </source>
</evidence>
<comment type="caution">
    <text evidence="4">The sequence shown here is derived from an EMBL/GenBank/DDBJ whole genome shotgun (WGS) entry which is preliminary data.</text>
</comment>
<organism evidence="4 5">
    <name type="scientific">Catenaria anguillulae PL171</name>
    <dbReference type="NCBI Taxonomy" id="765915"/>
    <lineage>
        <taxon>Eukaryota</taxon>
        <taxon>Fungi</taxon>
        <taxon>Fungi incertae sedis</taxon>
        <taxon>Blastocladiomycota</taxon>
        <taxon>Blastocladiomycetes</taxon>
        <taxon>Blastocladiales</taxon>
        <taxon>Catenariaceae</taxon>
        <taxon>Catenaria</taxon>
    </lineage>
</organism>
<protein>
    <recommendedName>
        <fullName evidence="3">TmcB/TmcC TPR repeats domain-containing protein</fullName>
    </recommendedName>
</protein>
<sequence length="1039" mass="114290">MYMAAACAMLCSMLVRGLVGFDTQSWWFALIPSSILGLGLGFGLSRACSRRFLQRTIRTWHRILREEAALANFGKMNGAETSTAPVSVTVSTLSRTAAGGAGKSGRPHSLASPTRSSLAIPTVEESDKVLTTLLKGSSIDALNAVQERSPPKLTNVFSDPLQVELCIRFIRQNPSPKQIAIGLQLLERGLAEFPKDAMLHLLAATYMLSFYGPQGEKVADALMRELDTSRHAIPIDVKFLAWCREKAMQSQGVRVLDQTLDILKREARFHHLQALTGVRDMWEAVRTGASFERMAQITAKLAMHQQAASGCYKRLLARSQEDQAALRMYAQFLHVVEADSVRAQQILDLADGAEERQSRRNSNVHGAAVSDVTGHHSGVYAGNALPEVPSNEPMGAAEARSVTDDASSSADDRVKHAFRGMKRAASQHGSQTSGSSTSRVARQRIMSRRFMLDRLTKPLQSTWLTFGCLMLFLAALVIGFLLILNFMGITSQKLAVEFKATRSGRRSAFGIFEGFRHMVYGNTVADQAQWQRGFNQLRTSFNDLITYFLPILNQIETTISDSMPKYRLFSRIIINGTRSDYTPLNLNNIQITNLVSQAGALAMTYNQFGQLTNEVFNSLPELRFVSDNLIQIIEGCKYLPNAGIQVYLETAKSVNVMLYVAMSLSLVFLLIFGAVTQIKVLRAYFRKEEQVQKILMALPKRLASSLLVDVDEELESFREITGADDLPEADGGKGTGATDRDQASGATANGSSSGGSAVGKARAMRYSLLLALALALVGGIVVTLFTVTLNALDVSKSTERLIESTHRRQYSTVMRIIGREFVSPPDSNGEWTLPTSAILPYMRTLLSEADALHTKLMTDKEGLNALLPTLAIMPRNCSLPTACAAFPESPEIGFTKAVLSLPLNTQYSRILEVGRDLVNEWLDVSARTTFRSSPAFKKWKLLEAISMDLIQRLSALDDAFSDLIIADNYASMKYIIVIFVALMVVTLVSFVAFVVLGIRRLDREAAVLVMLLHSIPPASLKEAPEVSRFIETGGLMLMM</sequence>
<feature type="transmembrane region" description="Helical" evidence="2">
    <location>
        <begin position="768"/>
        <end position="792"/>
    </location>
</feature>
<dbReference type="AlphaFoldDB" id="A0A1Y2HJ04"/>
<evidence type="ECO:0000313" key="5">
    <source>
        <dbReference type="Proteomes" id="UP000193411"/>
    </source>
</evidence>
<evidence type="ECO:0000256" key="2">
    <source>
        <dbReference type="SAM" id="Phobius"/>
    </source>
</evidence>
<feature type="transmembrane region" description="Helical" evidence="2">
    <location>
        <begin position="27"/>
        <end position="48"/>
    </location>
</feature>
<dbReference type="Proteomes" id="UP000193411">
    <property type="component" value="Unassembled WGS sequence"/>
</dbReference>
<feature type="region of interest" description="Disordered" evidence="1">
    <location>
        <begin position="97"/>
        <end position="117"/>
    </location>
</feature>
<keyword evidence="5" id="KW-1185">Reference proteome</keyword>
<dbReference type="OrthoDB" id="2156462at2759"/>
<dbReference type="InterPro" id="IPR057352">
    <property type="entry name" value="TPR_TmcB/C"/>
</dbReference>
<feature type="compositionally biased region" description="Low complexity" evidence="1">
    <location>
        <begin position="424"/>
        <end position="438"/>
    </location>
</feature>
<name>A0A1Y2HJ04_9FUNG</name>
<gene>
    <name evidence="4" type="ORF">BCR44DRAFT_1403253</name>
</gene>
<dbReference type="InterPro" id="IPR052994">
    <property type="entry name" value="Tiny_macrocysts_regulators"/>
</dbReference>
<dbReference type="STRING" id="765915.A0A1Y2HJ04"/>
<dbReference type="Pfam" id="PF25474">
    <property type="entry name" value="TPR_TmcB"/>
    <property type="match status" value="1"/>
</dbReference>
<evidence type="ECO:0000256" key="1">
    <source>
        <dbReference type="SAM" id="MobiDB-lite"/>
    </source>
</evidence>
<proteinExistence type="predicted"/>
<feature type="transmembrane region" description="Helical" evidence="2">
    <location>
        <begin position="656"/>
        <end position="678"/>
    </location>
</feature>
<evidence type="ECO:0000313" key="4">
    <source>
        <dbReference type="EMBL" id="ORZ34535.1"/>
    </source>
</evidence>
<feature type="region of interest" description="Disordered" evidence="1">
    <location>
        <begin position="723"/>
        <end position="757"/>
    </location>
</feature>
<keyword evidence="2" id="KW-0472">Membrane</keyword>
<feature type="transmembrane region" description="Helical" evidence="2">
    <location>
        <begin position="463"/>
        <end position="487"/>
    </location>
</feature>
<dbReference type="EMBL" id="MCFL01000027">
    <property type="protein sequence ID" value="ORZ34535.1"/>
    <property type="molecule type" value="Genomic_DNA"/>
</dbReference>
<dbReference type="PANTHER" id="PTHR31600:SF2">
    <property type="entry name" value="GAMETE ENRICHED GENE 10 PROTEIN-RELATED"/>
    <property type="match status" value="1"/>
</dbReference>
<feature type="region of interest" description="Disordered" evidence="1">
    <location>
        <begin position="421"/>
        <end position="441"/>
    </location>
</feature>
<feature type="transmembrane region" description="Helical" evidence="2">
    <location>
        <begin position="974"/>
        <end position="998"/>
    </location>
</feature>
<feature type="region of interest" description="Disordered" evidence="1">
    <location>
        <begin position="380"/>
        <end position="409"/>
    </location>
</feature>
<keyword evidence="2" id="KW-1133">Transmembrane helix</keyword>